<keyword evidence="4" id="KW-1185">Reference proteome</keyword>
<dbReference type="Gene3D" id="3.40.50.720">
    <property type="entry name" value="NAD(P)-binding Rossmann-like Domain"/>
    <property type="match status" value="1"/>
</dbReference>
<dbReference type="Pfam" id="PF02558">
    <property type="entry name" value="ApbA"/>
    <property type="match status" value="1"/>
</dbReference>
<dbReference type="EMBL" id="BAABLP010000001">
    <property type="protein sequence ID" value="GAA4737262.1"/>
    <property type="molecule type" value="Genomic_DNA"/>
</dbReference>
<dbReference type="Proteomes" id="UP001500121">
    <property type="component" value="Unassembled WGS sequence"/>
</dbReference>
<dbReference type="InterPro" id="IPR008927">
    <property type="entry name" value="6-PGluconate_DH-like_C_sf"/>
</dbReference>
<sequence>MRYVVVGAGAVGGVIGGLLADAGREVALVARGAHGEAIERDGLVVRRPDRELRLRLPVAPTLQALGLREGDAVLVAVKSQQTAGVLEQLGALAIGGRRATDALPLLLAQNGVANEDAALRIAGDVHGVCVNLPATHLEPGVVVGEGAPVAGVLTVGRAAGGVDDVDRRVADDLTAAGFRGRADEDVMAWKRAKLLRNVGNAVEALCGHGDEDGAARLDALVRAEAEACFAAAGLAVVDDERYAADIAGYSAQAVGGRGRAGGSTWQSLARGQGRVETDWLNGEIARLGRLHGVPTPANVLLQREMWRLLQEGGEPGSRRAADLLAALP</sequence>
<feature type="domain" description="Ketopantoate reductase N-terminal" evidence="1">
    <location>
        <begin position="4"/>
        <end position="146"/>
    </location>
</feature>
<name>A0ABP8YUG5_9MICO</name>
<evidence type="ECO:0000313" key="4">
    <source>
        <dbReference type="Proteomes" id="UP001500121"/>
    </source>
</evidence>
<evidence type="ECO:0000313" key="3">
    <source>
        <dbReference type="EMBL" id="GAA4737262.1"/>
    </source>
</evidence>
<dbReference type="SUPFAM" id="SSF51735">
    <property type="entry name" value="NAD(P)-binding Rossmann-fold domains"/>
    <property type="match status" value="1"/>
</dbReference>
<feature type="domain" description="Ketopantoate reductase C-terminal" evidence="2">
    <location>
        <begin position="187"/>
        <end position="301"/>
    </location>
</feature>
<comment type="caution">
    <text evidence="3">The sequence shown here is derived from an EMBL/GenBank/DDBJ whole genome shotgun (WGS) entry which is preliminary data.</text>
</comment>
<proteinExistence type="predicted"/>
<dbReference type="SUPFAM" id="SSF48179">
    <property type="entry name" value="6-phosphogluconate dehydrogenase C-terminal domain-like"/>
    <property type="match status" value="1"/>
</dbReference>
<evidence type="ECO:0000259" key="2">
    <source>
        <dbReference type="Pfam" id="PF08546"/>
    </source>
</evidence>
<dbReference type="Gene3D" id="1.10.1040.10">
    <property type="entry name" value="N-(1-d-carboxylethyl)-l-norvaline Dehydrogenase, domain 2"/>
    <property type="match status" value="1"/>
</dbReference>
<evidence type="ECO:0000259" key="1">
    <source>
        <dbReference type="Pfam" id="PF02558"/>
    </source>
</evidence>
<dbReference type="RefSeq" id="WP_345479306.1">
    <property type="nucleotide sequence ID" value="NZ_BAABLP010000001.1"/>
</dbReference>
<dbReference type="Pfam" id="PF08546">
    <property type="entry name" value="ApbA_C"/>
    <property type="match status" value="1"/>
</dbReference>
<dbReference type="InterPro" id="IPR013752">
    <property type="entry name" value="KPA_reductase"/>
</dbReference>
<dbReference type="InterPro" id="IPR013332">
    <property type="entry name" value="KPR_N"/>
</dbReference>
<gene>
    <name evidence="3" type="ORF">GCM10025783_04590</name>
</gene>
<dbReference type="InterPro" id="IPR036291">
    <property type="entry name" value="NAD(P)-bd_dom_sf"/>
</dbReference>
<protein>
    <submittedName>
        <fullName evidence="3">2-dehydropantoate 2-reductase N-terminal domain-containing protein</fullName>
    </submittedName>
</protein>
<organism evidence="3 4">
    <name type="scientific">Amnibacterium soli</name>
    <dbReference type="NCBI Taxonomy" id="1282736"/>
    <lineage>
        <taxon>Bacteria</taxon>
        <taxon>Bacillati</taxon>
        <taxon>Actinomycetota</taxon>
        <taxon>Actinomycetes</taxon>
        <taxon>Micrococcales</taxon>
        <taxon>Microbacteriaceae</taxon>
        <taxon>Amnibacterium</taxon>
    </lineage>
</organism>
<reference evidence="4" key="1">
    <citation type="journal article" date="2019" name="Int. J. Syst. Evol. Microbiol.">
        <title>The Global Catalogue of Microorganisms (GCM) 10K type strain sequencing project: providing services to taxonomists for standard genome sequencing and annotation.</title>
        <authorList>
            <consortium name="The Broad Institute Genomics Platform"/>
            <consortium name="The Broad Institute Genome Sequencing Center for Infectious Disease"/>
            <person name="Wu L."/>
            <person name="Ma J."/>
        </authorList>
    </citation>
    <scope>NUCLEOTIDE SEQUENCE [LARGE SCALE GENOMIC DNA]</scope>
    <source>
        <strain evidence="4">JCM 19015</strain>
    </source>
</reference>
<accession>A0ABP8YUG5</accession>
<dbReference type="InterPro" id="IPR013328">
    <property type="entry name" value="6PGD_dom2"/>
</dbReference>